<evidence type="ECO:0008006" key="14">
    <source>
        <dbReference type="Google" id="ProtNLM"/>
    </source>
</evidence>
<dbReference type="InterPro" id="IPR013799">
    <property type="entry name" value="STAT_TF_prot_interaction"/>
</dbReference>
<evidence type="ECO:0000259" key="11">
    <source>
        <dbReference type="Pfam" id="PF21354"/>
    </source>
</evidence>
<dbReference type="AlphaFoldDB" id="A0A0L0DUL2"/>
<dbReference type="InterPro" id="IPR001217">
    <property type="entry name" value="STAT"/>
</dbReference>
<feature type="domain" description="STAT transcription factor protein interaction" evidence="10">
    <location>
        <begin position="24"/>
        <end position="124"/>
    </location>
</feature>
<name>A0A0L0DUL2_THETB</name>
<dbReference type="InterPro" id="IPR036535">
    <property type="entry name" value="STAT_N_sf"/>
</dbReference>
<dbReference type="Gene3D" id="1.20.1050.20">
    <property type="entry name" value="STAT transcription factor, all-alpha domain"/>
    <property type="match status" value="1"/>
</dbReference>
<evidence type="ECO:0000256" key="6">
    <source>
        <dbReference type="ARBA" id="ARBA00023163"/>
    </source>
</evidence>
<evidence type="ECO:0000256" key="2">
    <source>
        <dbReference type="ARBA" id="ARBA00005586"/>
    </source>
</evidence>
<dbReference type="Pfam" id="PF02865">
    <property type="entry name" value="STAT_int"/>
    <property type="match status" value="1"/>
</dbReference>
<dbReference type="Pfam" id="PF21354">
    <property type="entry name" value="STAT_linker"/>
    <property type="match status" value="1"/>
</dbReference>
<reference evidence="12 13" key="1">
    <citation type="submission" date="2010-05" db="EMBL/GenBank/DDBJ databases">
        <title>The Genome Sequence of Thecamonas trahens ATCC 50062.</title>
        <authorList>
            <consortium name="The Broad Institute Genome Sequencing Platform"/>
            <person name="Russ C."/>
            <person name="Cuomo C."/>
            <person name="Shea T."/>
            <person name="Young S.K."/>
            <person name="Zeng Q."/>
            <person name="Koehrsen M."/>
            <person name="Haas B."/>
            <person name="Borodovsky M."/>
            <person name="Guigo R."/>
            <person name="Alvarado L."/>
            <person name="Berlin A."/>
            <person name="Bochicchio J."/>
            <person name="Borenstein D."/>
            <person name="Chapman S."/>
            <person name="Chen Z."/>
            <person name="Freedman E."/>
            <person name="Gellesch M."/>
            <person name="Goldberg J."/>
            <person name="Griggs A."/>
            <person name="Gujja S."/>
            <person name="Heilman E."/>
            <person name="Heiman D."/>
            <person name="Hepburn T."/>
            <person name="Howarth C."/>
            <person name="Jen D."/>
            <person name="Larson L."/>
            <person name="Mehta T."/>
            <person name="Park D."/>
            <person name="Pearson M."/>
            <person name="Roberts A."/>
            <person name="Saif S."/>
            <person name="Shenoy N."/>
            <person name="Sisk P."/>
            <person name="Stolte C."/>
            <person name="Sykes S."/>
            <person name="Thomson T."/>
            <person name="Walk T."/>
            <person name="White J."/>
            <person name="Yandava C."/>
            <person name="Burger G."/>
            <person name="Gray M.W."/>
            <person name="Holland P.W.H."/>
            <person name="King N."/>
            <person name="Lang F.B.F."/>
            <person name="Roger A.J."/>
            <person name="Ruiz-Trillo I."/>
            <person name="Lander E."/>
            <person name="Nusbaum C."/>
        </authorList>
    </citation>
    <scope>NUCLEOTIDE SEQUENCE [LARGE SCALE GENOMIC DNA]</scope>
    <source>
        <strain evidence="12 13">ATCC 50062</strain>
    </source>
</reference>
<dbReference type="InterPro" id="IPR013800">
    <property type="entry name" value="STAT_TF_alpha"/>
</dbReference>
<dbReference type="GO" id="GO:0007165">
    <property type="term" value="P:signal transduction"/>
    <property type="evidence" value="ECO:0007669"/>
    <property type="project" value="InterPro"/>
</dbReference>
<evidence type="ECO:0000256" key="3">
    <source>
        <dbReference type="ARBA" id="ARBA00022999"/>
    </source>
</evidence>
<dbReference type="GO" id="GO:0005634">
    <property type="term" value="C:nucleus"/>
    <property type="evidence" value="ECO:0007669"/>
    <property type="project" value="UniProtKB-SubCell"/>
</dbReference>
<dbReference type="CDD" id="cd09919">
    <property type="entry name" value="SH2_STAT_family"/>
    <property type="match status" value="1"/>
</dbReference>
<dbReference type="GO" id="GO:0003677">
    <property type="term" value="F:DNA binding"/>
    <property type="evidence" value="ECO:0007669"/>
    <property type="project" value="UniProtKB-KW"/>
</dbReference>
<dbReference type="Gene3D" id="1.10.532.10">
    <property type="entry name" value="STAT transcription factor, N-terminal domain"/>
    <property type="match status" value="1"/>
</dbReference>
<keyword evidence="7" id="KW-0539">Nucleus</keyword>
<dbReference type="STRING" id="461836.A0A0L0DUL2"/>
<feature type="compositionally biased region" description="Basic and acidic residues" evidence="8">
    <location>
        <begin position="829"/>
        <end position="838"/>
    </location>
</feature>
<dbReference type="Pfam" id="PF01017">
    <property type="entry name" value="STAT_alpha"/>
    <property type="match status" value="1"/>
</dbReference>
<dbReference type="SUPFAM" id="SSF49417">
    <property type="entry name" value="p53-like transcription factors"/>
    <property type="match status" value="1"/>
</dbReference>
<evidence type="ECO:0000256" key="8">
    <source>
        <dbReference type="SAM" id="MobiDB-lite"/>
    </source>
</evidence>
<gene>
    <name evidence="12" type="ORF">AMSG_02036</name>
</gene>
<dbReference type="SUPFAM" id="SSF48092">
    <property type="entry name" value="Transcription factor STAT-4 N-domain"/>
    <property type="match status" value="1"/>
</dbReference>
<keyword evidence="13" id="KW-1185">Reference proteome</keyword>
<feature type="region of interest" description="Disordered" evidence="8">
    <location>
        <begin position="766"/>
        <end position="838"/>
    </location>
</feature>
<dbReference type="GO" id="GO:0003700">
    <property type="term" value="F:DNA-binding transcription factor activity"/>
    <property type="evidence" value="ECO:0007669"/>
    <property type="project" value="InterPro"/>
</dbReference>
<evidence type="ECO:0000256" key="7">
    <source>
        <dbReference type="ARBA" id="ARBA00023242"/>
    </source>
</evidence>
<organism evidence="12 13">
    <name type="scientific">Thecamonas trahens ATCC 50062</name>
    <dbReference type="NCBI Taxonomy" id="461836"/>
    <lineage>
        <taxon>Eukaryota</taxon>
        <taxon>Apusozoa</taxon>
        <taxon>Apusomonadida</taxon>
        <taxon>Apusomonadidae</taxon>
        <taxon>Thecamonas</taxon>
    </lineage>
</organism>
<dbReference type="Gene3D" id="1.10.238.10">
    <property type="entry name" value="EF-hand"/>
    <property type="match status" value="1"/>
</dbReference>
<dbReference type="InterPro" id="IPR048988">
    <property type="entry name" value="STAT_linker"/>
</dbReference>
<accession>A0A0L0DUL2</accession>
<dbReference type="OrthoDB" id="19300at2759"/>
<feature type="region of interest" description="Disordered" evidence="8">
    <location>
        <begin position="125"/>
        <end position="161"/>
    </location>
</feature>
<evidence type="ECO:0000256" key="4">
    <source>
        <dbReference type="ARBA" id="ARBA00023015"/>
    </source>
</evidence>
<feature type="compositionally biased region" description="Gly residues" evidence="8">
    <location>
        <begin position="126"/>
        <end position="136"/>
    </location>
</feature>
<dbReference type="PANTHER" id="PTHR11801">
    <property type="entry name" value="SIGNAL TRANSDUCER AND ACTIVATOR OF TRANSCRIPTION"/>
    <property type="match status" value="1"/>
</dbReference>
<evidence type="ECO:0000256" key="1">
    <source>
        <dbReference type="ARBA" id="ARBA00004123"/>
    </source>
</evidence>
<dbReference type="InterPro" id="IPR008967">
    <property type="entry name" value="p53-like_TF_DNA-bd_sf"/>
</dbReference>
<feature type="domain" description="Signal transducer and activator of transcription linker" evidence="11">
    <location>
        <begin position="505"/>
        <end position="574"/>
    </location>
</feature>
<proteinExistence type="inferred from homology"/>
<keyword evidence="5" id="KW-0238">DNA-binding</keyword>
<dbReference type="GeneID" id="25561747"/>
<dbReference type="RefSeq" id="XP_013761068.1">
    <property type="nucleotide sequence ID" value="XM_013905614.1"/>
</dbReference>
<evidence type="ECO:0000259" key="9">
    <source>
        <dbReference type="Pfam" id="PF01017"/>
    </source>
</evidence>
<dbReference type="InterPro" id="IPR036860">
    <property type="entry name" value="SH2_dom_sf"/>
</dbReference>
<sequence length="838" mass="90082">MDGETLWSYIQDNPEVVAVYAESNPHFPKEVRACCAGWIESRDWSTPVRAEQAPALARGLFDALTEVLQHLETVAASVPHARFKLNRLTQIGRTLREEYAGNDARLLEALRVCMMAEAAVLEGAEGEGGVGGGSAGVGASSRAPQAMEDGGQSPREGEDVVSGRAGPLLRQYNGLAHEARGSEDELRSVQELQEEFRVQYLQNEDRIAALAQGSGPNNPQARQQLHALYQSLAQQSEQLIGMRRSLRSALAGEANMLRTLQATLGEMLGEWREKQFRKAVPEKILAAELRELRQLLMRQAAALFSLRERLEVLRFLRQQLPPAASADDDGEVSVPEAETLAAAADAMIENLVLGSWVVVEQPPSVVRRRVRTRVSIELLIGASHVVSLPMVSVQLLDAVTGEPASAQLLNATKRAEATNDGRCVAVFSSLCIADIRHASLTKDKLSAECMYRLAVSCEAGLAHGTYSLIAVSNPITLTVSRRQAALAAATMFWHEAFADSFEAITAPETVFWSALAGALEASFAASGRELGADVLAYFRSKVVSSVPGDSSDIVSFEQFAKADMGKGFSFWAWLFAAREVLESSPHMRALWADSLVAGFVPKSGVGGMLSAYPSGSFLLRFADSLLGALSISYVWDDSRGRQVVHLQPWTLTEFETISLADRIRQTEQLTLLYPTFQHRDEAFGAYYSPDEAVQAVDGYVTTGLKMTVEGGSESRQGGGESAFSFPLDLGPVSPLGEASNPFYTGMEPAEPAAGYSGMLLSPSLGAPAFGGEGPSSEGGGRLPELSFNMGLEPLRFDEAPSLGSPPLQGSASAEGGLFGFGGSRQRSLGGDELRDMLQ</sequence>
<dbReference type="Gene3D" id="3.30.505.10">
    <property type="entry name" value="SH2 domain"/>
    <property type="match status" value="1"/>
</dbReference>
<evidence type="ECO:0000259" key="10">
    <source>
        <dbReference type="Pfam" id="PF02865"/>
    </source>
</evidence>
<evidence type="ECO:0000313" key="13">
    <source>
        <dbReference type="Proteomes" id="UP000054408"/>
    </source>
</evidence>
<evidence type="ECO:0000256" key="5">
    <source>
        <dbReference type="ARBA" id="ARBA00023125"/>
    </source>
</evidence>
<keyword evidence="4" id="KW-0805">Transcription regulation</keyword>
<evidence type="ECO:0000313" key="12">
    <source>
        <dbReference type="EMBL" id="KNC56024.1"/>
    </source>
</evidence>
<dbReference type="EMBL" id="GL349440">
    <property type="protein sequence ID" value="KNC56024.1"/>
    <property type="molecule type" value="Genomic_DNA"/>
</dbReference>
<dbReference type="Proteomes" id="UP000054408">
    <property type="component" value="Unassembled WGS sequence"/>
</dbReference>
<keyword evidence="6" id="KW-0804">Transcription</keyword>
<dbReference type="InterPro" id="IPR015988">
    <property type="entry name" value="STAT_TF_CC"/>
</dbReference>
<dbReference type="SUPFAM" id="SSF55550">
    <property type="entry name" value="SH2 domain"/>
    <property type="match status" value="1"/>
</dbReference>
<comment type="subcellular location">
    <subcellularLocation>
        <location evidence="1">Nucleus</location>
    </subcellularLocation>
</comment>
<protein>
    <recommendedName>
        <fullName evidence="14">Signal transducer and activator of transcription</fullName>
    </recommendedName>
</protein>
<feature type="compositionally biased region" description="Gly residues" evidence="8">
    <location>
        <begin position="768"/>
        <end position="781"/>
    </location>
</feature>
<feature type="domain" description="STAT transcription factor all-alpha" evidence="9">
    <location>
        <begin position="173"/>
        <end position="321"/>
    </location>
</feature>
<keyword evidence="3" id="KW-0727">SH2 domain</keyword>
<comment type="similarity">
    <text evidence="2">Belongs to the transcription factor STAT family.</text>
</comment>
<dbReference type="SUPFAM" id="SSF47655">
    <property type="entry name" value="STAT"/>
    <property type="match status" value="1"/>
</dbReference>
<dbReference type="eggNOG" id="KOG3667">
    <property type="taxonomic scope" value="Eukaryota"/>
</dbReference>